<evidence type="ECO:0000256" key="1">
    <source>
        <dbReference type="SAM" id="MobiDB-lite"/>
    </source>
</evidence>
<keyword evidence="2" id="KW-0614">Plasmid</keyword>
<dbReference type="EMBL" id="CP074638">
    <property type="protein sequence ID" value="QVS21819.1"/>
    <property type="molecule type" value="Genomic_DNA"/>
</dbReference>
<name>A0A8E6QW64_SALER</name>
<feature type="region of interest" description="Disordered" evidence="1">
    <location>
        <begin position="1"/>
        <end position="90"/>
    </location>
</feature>
<dbReference type="EMBL" id="CP075126">
    <property type="protein sequence ID" value="QWJ40223.1"/>
    <property type="molecule type" value="Genomic_DNA"/>
</dbReference>
<protein>
    <submittedName>
        <fullName evidence="2">Uncharacterized protein</fullName>
    </submittedName>
</protein>
<sequence length="90" mass="9800">MDESRGPPQRRGAASETALRLTARRQFAGMRKAQATARQGRRDRNGRSKPAVDVATAGMETRCPEGAGQRQRSWLGAKHDSPGSRQGSRP</sequence>
<reference evidence="2" key="2">
    <citation type="submission" date="2018-07" db="EMBL/GenBank/DDBJ databases">
        <authorList>
            <consortium name="GenomeTrakr network: Whole genome sequencing for foodborne pathogen traceback"/>
        </authorList>
    </citation>
    <scope>NUCLEOTIDE SEQUENCE</scope>
    <source>
        <plasmid evidence="3">pCFSAN029865_1</plasmid>
        <plasmid evidence="2">pCFSAN029871_2</plasmid>
    </source>
</reference>
<dbReference type="RefSeq" id="WP_070804673.1">
    <property type="nucleotide sequence ID" value="NZ_CP075126.1"/>
</dbReference>
<geneLocation type="plasmid" evidence="2">
    <name>pCFSAN029871_2</name>
</geneLocation>
<reference evidence="4" key="1">
    <citation type="submission" date="2016-09" db="EMBL/GenBank/DDBJ databases">
        <authorList>
            <person name="Bell R."/>
        </authorList>
    </citation>
    <scope>NUCLEOTIDE SEQUENCE</scope>
    <source>
        <plasmid evidence="4">pCFSAN044945</plasmid>
    </source>
</reference>
<geneLocation type="plasmid" evidence="4">
    <name>pCFSAN044945</name>
</geneLocation>
<organism evidence="2">
    <name type="scientific">Salmonella enterica</name>
    <name type="common">Salmonella choleraesuis</name>
    <dbReference type="NCBI Taxonomy" id="28901"/>
    <lineage>
        <taxon>Bacteria</taxon>
        <taxon>Pseudomonadati</taxon>
        <taxon>Pseudomonadota</taxon>
        <taxon>Gammaproteobacteria</taxon>
        <taxon>Enterobacterales</taxon>
        <taxon>Enterobacteriaceae</taxon>
        <taxon>Salmonella</taxon>
    </lineage>
</organism>
<dbReference type="EMBL" id="CP074641">
    <property type="protein sequence ID" value="QVS30911.1"/>
    <property type="molecule type" value="Genomic_DNA"/>
</dbReference>
<geneLocation type="plasmid" evidence="3">
    <name>pCFSAN029865_1</name>
</geneLocation>
<evidence type="ECO:0000313" key="2">
    <source>
        <dbReference type="EMBL" id="QVS21819.1"/>
    </source>
</evidence>
<evidence type="ECO:0000313" key="4">
    <source>
        <dbReference type="EMBL" id="QWJ40223.1"/>
    </source>
</evidence>
<evidence type="ECO:0000313" key="3">
    <source>
        <dbReference type="EMBL" id="QVS30911.1"/>
    </source>
</evidence>
<accession>A0A8E6QW64</accession>
<reference evidence="2" key="3">
    <citation type="submission" date="2021-05" db="EMBL/GenBank/DDBJ databases">
        <title>Whole genome PacBio Sequel sequence of Salmonella enterica subsp. enterica.</title>
        <authorList>
            <person name="Hoffmann M."/>
            <person name="Balkey M."/>
            <person name="Luo Y."/>
        </authorList>
    </citation>
    <scope>NUCLEOTIDE SEQUENCE</scope>
    <source>
        <plasmid evidence="3">pCFSAN029865_1</plasmid>
        <plasmid evidence="2">pCFSAN029871_2</plasmid>
        <plasmid evidence="4">pCFSAN044945</plasmid>
    </source>
</reference>
<dbReference type="AlphaFoldDB" id="A0A8E6QW64"/>
<proteinExistence type="predicted"/>
<gene>
    <name evidence="4" type="ORF">A7S67_023885</name>
    <name evidence="3" type="ORF">XR62_23555</name>
    <name evidence="2" type="ORF">XS00_24820</name>
</gene>